<dbReference type="EMBL" id="JAINZW010000010">
    <property type="protein sequence ID" value="MBZ4040673.1"/>
    <property type="molecule type" value="Genomic_DNA"/>
</dbReference>
<comment type="caution">
    <text evidence="3">The sequence shown here is derived from an EMBL/GenBank/DDBJ whole genome shotgun (WGS) entry which is preliminary data.</text>
</comment>
<feature type="modified residue" description="4-aspartylphosphate" evidence="1">
    <location>
        <position position="56"/>
    </location>
</feature>
<accession>A0ABS7TA14</accession>
<dbReference type="Proteomes" id="UP001430954">
    <property type="component" value="Unassembled WGS sequence"/>
</dbReference>
<feature type="domain" description="Response regulatory" evidence="2">
    <location>
        <begin position="5"/>
        <end position="121"/>
    </location>
</feature>
<evidence type="ECO:0000313" key="3">
    <source>
        <dbReference type="EMBL" id="MBZ4040673.1"/>
    </source>
</evidence>
<organism evidence="3 4">
    <name type="scientific">Novilysobacter selenitireducens</name>
    <dbReference type="NCBI Taxonomy" id="2872639"/>
    <lineage>
        <taxon>Bacteria</taxon>
        <taxon>Pseudomonadati</taxon>
        <taxon>Pseudomonadota</taxon>
        <taxon>Gammaproteobacteria</taxon>
        <taxon>Lysobacterales</taxon>
        <taxon>Lysobacteraceae</taxon>
        <taxon>Novilysobacter</taxon>
    </lineage>
</organism>
<evidence type="ECO:0000259" key="2">
    <source>
        <dbReference type="PROSITE" id="PS50110"/>
    </source>
</evidence>
<dbReference type="InterPro" id="IPR058245">
    <property type="entry name" value="NreC/VraR/RcsB-like_REC"/>
</dbReference>
<name>A0ABS7TA14_9GAMM</name>
<dbReference type="InterPro" id="IPR001789">
    <property type="entry name" value="Sig_transdc_resp-reg_receiver"/>
</dbReference>
<evidence type="ECO:0000256" key="1">
    <source>
        <dbReference type="PROSITE-ProRule" id="PRU00169"/>
    </source>
</evidence>
<dbReference type="InterPro" id="IPR011006">
    <property type="entry name" value="CheY-like_superfamily"/>
</dbReference>
<reference evidence="3 4" key="1">
    <citation type="submission" date="2021-09" db="EMBL/GenBank/DDBJ databases">
        <title>Lysobacter sp. 13A isolated from the river sediment.</title>
        <authorList>
            <person name="Liu H."/>
            <person name="Li S."/>
            <person name="Mao S."/>
        </authorList>
    </citation>
    <scope>NUCLEOTIDE SEQUENCE [LARGE SCALE GENOMIC DNA]</scope>
    <source>
        <strain evidence="3 4">13A</strain>
    </source>
</reference>
<keyword evidence="1" id="KW-0597">Phosphoprotein</keyword>
<dbReference type="SUPFAM" id="SSF52172">
    <property type="entry name" value="CheY-like"/>
    <property type="match status" value="1"/>
</dbReference>
<dbReference type="PROSITE" id="PS50110">
    <property type="entry name" value="RESPONSE_REGULATORY"/>
    <property type="match status" value="1"/>
</dbReference>
<evidence type="ECO:0000313" key="4">
    <source>
        <dbReference type="Proteomes" id="UP001430954"/>
    </source>
</evidence>
<dbReference type="CDD" id="cd17535">
    <property type="entry name" value="REC_NarL-like"/>
    <property type="match status" value="1"/>
</dbReference>
<dbReference type="Gene3D" id="3.40.50.2300">
    <property type="match status" value="1"/>
</dbReference>
<keyword evidence="4" id="KW-1185">Reference proteome</keyword>
<dbReference type="InterPro" id="IPR052048">
    <property type="entry name" value="ST_Response_Regulator"/>
</dbReference>
<dbReference type="RefSeq" id="WP_223677131.1">
    <property type="nucleotide sequence ID" value="NZ_JAINZW010000010.1"/>
</dbReference>
<dbReference type="SMART" id="SM00448">
    <property type="entry name" value="REC"/>
    <property type="match status" value="1"/>
</dbReference>
<gene>
    <name evidence="3" type="ORF">K6753_14140</name>
</gene>
<protein>
    <submittedName>
        <fullName evidence="3">Response regulator transcription factor</fullName>
    </submittedName>
</protein>
<dbReference type="Pfam" id="PF00072">
    <property type="entry name" value="Response_reg"/>
    <property type="match status" value="1"/>
</dbReference>
<dbReference type="PANTHER" id="PTHR43228:SF1">
    <property type="entry name" value="TWO-COMPONENT RESPONSE REGULATOR ARR22"/>
    <property type="match status" value="1"/>
</dbReference>
<proteinExistence type="predicted"/>
<sequence>MKTLRILLVDDHAGFINAAMRHLRKLEWVDVVGSANNGIQAIAQCEALRPDVVLMDLAMPEMGGLQATRLIKAQDNPPFVVIASHFDDSEHREHAARAGADAFVSKLSYIHDVLELLERIAGDGAPSVLDPAPAGSAG</sequence>
<dbReference type="PANTHER" id="PTHR43228">
    <property type="entry name" value="TWO-COMPONENT RESPONSE REGULATOR"/>
    <property type="match status" value="1"/>
</dbReference>